<dbReference type="EMBL" id="VWXX01000022">
    <property type="protein sequence ID" value="KAA6184215.1"/>
    <property type="molecule type" value="Genomic_DNA"/>
</dbReference>
<dbReference type="GO" id="GO:0005125">
    <property type="term" value="F:cytokine activity"/>
    <property type="evidence" value="ECO:0007669"/>
    <property type="project" value="UniProtKB-KW"/>
</dbReference>
<dbReference type="GO" id="GO:0050178">
    <property type="term" value="F:phenylpyruvate tautomerase activity"/>
    <property type="evidence" value="ECO:0007669"/>
    <property type="project" value="UniProtKB-EC"/>
</dbReference>
<gene>
    <name evidence="12" type="ORF">F2Q65_12925</name>
</gene>
<dbReference type="InterPro" id="IPR014347">
    <property type="entry name" value="Tautomerase/MIF_sf"/>
</dbReference>
<evidence type="ECO:0000256" key="1">
    <source>
        <dbReference type="ARBA" id="ARBA00004613"/>
    </source>
</evidence>
<comment type="catalytic activity">
    <reaction evidence="6">
        <text>L-dopachrome = 5,6-dihydroxyindole-2-carboxylate</text>
        <dbReference type="Rhea" id="RHEA:13041"/>
        <dbReference type="ChEBI" id="CHEBI:16875"/>
        <dbReference type="ChEBI" id="CHEBI:57509"/>
        <dbReference type="EC" id="5.3.3.12"/>
    </reaction>
</comment>
<accession>A0A5M8FP66</accession>
<comment type="subcellular location">
    <subcellularLocation>
        <location evidence="1">Secreted</location>
    </subcellularLocation>
</comment>
<evidence type="ECO:0000256" key="5">
    <source>
        <dbReference type="ARBA" id="ARBA00036735"/>
    </source>
</evidence>
<sequence length="114" mass="12460">MPTLRLLTNIDIAPEARPALLARASRRVAELLGKPESYVLLILEPGRDLLFGGTDAPAAYVELKSLGLPEAKTPDYSNALCAWLGEELAIAPERVYIEFAAPPRHLFGWNGTTF</sequence>
<keyword evidence="3" id="KW-0964">Secreted</keyword>
<proteinExistence type="predicted"/>
<dbReference type="EC" id="5.3.3.12" evidence="7"/>
<evidence type="ECO:0000256" key="7">
    <source>
        <dbReference type="ARBA" id="ARBA00038932"/>
    </source>
</evidence>
<dbReference type="GO" id="GO:0005615">
    <property type="term" value="C:extracellular space"/>
    <property type="evidence" value="ECO:0007669"/>
    <property type="project" value="UniProtKB-KW"/>
</dbReference>
<organism evidence="12 13">
    <name type="scientific">Thiohalocapsa marina</name>
    <dbReference type="NCBI Taxonomy" id="424902"/>
    <lineage>
        <taxon>Bacteria</taxon>
        <taxon>Pseudomonadati</taxon>
        <taxon>Pseudomonadota</taxon>
        <taxon>Gammaproteobacteria</taxon>
        <taxon>Chromatiales</taxon>
        <taxon>Chromatiaceae</taxon>
        <taxon>Thiohalocapsa</taxon>
    </lineage>
</organism>
<keyword evidence="4" id="KW-0413">Isomerase</keyword>
<evidence type="ECO:0000313" key="12">
    <source>
        <dbReference type="EMBL" id="KAA6184215.1"/>
    </source>
</evidence>
<evidence type="ECO:0000256" key="10">
    <source>
        <dbReference type="ARBA" id="ARBA00041912"/>
    </source>
</evidence>
<evidence type="ECO:0000256" key="8">
    <source>
        <dbReference type="ARBA" id="ARBA00039086"/>
    </source>
</evidence>
<name>A0A5M8FP66_9GAMM</name>
<reference evidence="12 13" key="1">
    <citation type="submission" date="2019-09" db="EMBL/GenBank/DDBJ databases">
        <title>Whole-genome sequence of the purple sulfur bacterium Thiohalocapsa marina DSM 19078.</title>
        <authorList>
            <person name="Kyndt J.A."/>
            <person name="Meyer T.E."/>
        </authorList>
    </citation>
    <scope>NUCLEOTIDE SEQUENCE [LARGE SCALE GENOMIC DNA]</scope>
    <source>
        <strain evidence="12 13">DSM 19078</strain>
    </source>
</reference>
<dbReference type="OrthoDB" id="5769863at2"/>
<evidence type="ECO:0000256" key="3">
    <source>
        <dbReference type="ARBA" id="ARBA00022525"/>
    </source>
</evidence>
<evidence type="ECO:0000256" key="9">
    <source>
        <dbReference type="ARBA" id="ARBA00041631"/>
    </source>
</evidence>
<dbReference type="InterPro" id="IPR001398">
    <property type="entry name" value="Macrophage_inhib_fac"/>
</dbReference>
<dbReference type="Pfam" id="PF01187">
    <property type="entry name" value="MIF"/>
    <property type="match status" value="1"/>
</dbReference>
<comment type="catalytic activity">
    <reaction evidence="5">
        <text>3-phenylpyruvate = enol-phenylpyruvate</text>
        <dbReference type="Rhea" id="RHEA:17097"/>
        <dbReference type="ChEBI" id="CHEBI:16815"/>
        <dbReference type="ChEBI" id="CHEBI:18005"/>
        <dbReference type="EC" id="5.3.2.1"/>
    </reaction>
</comment>
<evidence type="ECO:0000256" key="2">
    <source>
        <dbReference type="ARBA" id="ARBA00022514"/>
    </source>
</evidence>
<dbReference type="SUPFAM" id="SSF55331">
    <property type="entry name" value="Tautomerase/MIF"/>
    <property type="match status" value="1"/>
</dbReference>
<keyword evidence="2" id="KW-0202">Cytokine</keyword>
<dbReference type="Proteomes" id="UP000322981">
    <property type="component" value="Unassembled WGS sequence"/>
</dbReference>
<keyword evidence="13" id="KW-1185">Reference proteome</keyword>
<evidence type="ECO:0000313" key="13">
    <source>
        <dbReference type="Proteomes" id="UP000322981"/>
    </source>
</evidence>
<dbReference type="EC" id="5.3.2.1" evidence="8"/>
<evidence type="ECO:0000256" key="6">
    <source>
        <dbReference type="ARBA" id="ARBA00036823"/>
    </source>
</evidence>
<dbReference type="GO" id="GO:0004167">
    <property type="term" value="F:dopachrome isomerase activity"/>
    <property type="evidence" value="ECO:0007669"/>
    <property type="project" value="UniProtKB-EC"/>
</dbReference>
<dbReference type="AlphaFoldDB" id="A0A5M8FP66"/>
<comment type="caution">
    <text evidence="12">The sequence shown here is derived from an EMBL/GenBank/DDBJ whole genome shotgun (WGS) entry which is preliminary data.</text>
</comment>
<dbReference type="PANTHER" id="PTHR11954">
    <property type="entry name" value="D-DOPACHROME DECARBOXYLASE"/>
    <property type="match status" value="1"/>
</dbReference>
<evidence type="ECO:0000256" key="4">
    <source>
        <dbReference type="ARBA" id="ARBA00023235"/>
    </source>
</evidence>
<evidence type="ECO:0000256" key="11">
    <source>
        <dbReference type="ARBA" id="ARBA00042730"/>
    </source>
</evidence>
<dbReference type="PANTHER" id="PTHR11954:SF6">
    <property type="entry name" value="MACROPHAGE MIGRATION INHIBITORY FACTOR"/>
    <property type="match status" value="1"/>
</dbReference>
<dbReference type="Gene3D" id="3.30.429.10">
    <property type="entry name" value="Macrophage Migration Inhibitory Factor"/>
    <property type="match status" value="1"/>
</dbReference>
<protein>
    <recommendedName>
        <fullName evidence="11">L-dopachrome isomerase</fullName>
        <ecNumber evidence="8">5.3.2.1</ecNumber>
        <ecNumber evidence="7">5.3.3.12</ecNumber>
    </recommendedName>
    <alternativeName>
        <fullName evidence="9">L-dopachrome tautomerase</fullName>
    </alternativeName>
    <alternativeName>
        <fullName evidence="10">Phenylpyruvate tautomerase</fullName>
    </alternativeName>
</protein>